<dbReference type="Proteomes" id="UP001356427">
    <property type="component" value="Unassembled WGS sequence"/>
</dbReference>
<dbReference type="AlphaFoldDB" id="A0AAN8ND77"/>
<keyword evidence="3" id="KW-1185">Reference proteome</keyword>
<feature type="region of interest" description="Disordered" evidence="1">
    <location>
        <begin position="1"/>
        <end position="86"/>
    </location>
</feature>
<feature type="compositionally biased region" description="Low complexity" evidence="1">
    <location>
        <begin position="38"/>
        <end position="51"/>
    </location>
</feature>
<proteinExistence type="predicted"/>
<evidence type="ECO:0000313" key="2">
    <source>
        <dbReference type="EMBL" id="KAK6325051.1"/>
    </source>
</evidence>
<reference evidence="2 3" key="1">
    <citation type="submission" date="2021-04" db="EMBL/GenBank/DDBJ databases">
        <authorList>
            <person name="De Guttry C."/>
            <person name="Zahm M."/>
            <person name="Klopp C."/>
            <person name="Cabau C."/>
            <person name="Louis A."/>
            <person name="Berthelot C."/>
            <person name="Parey E."/>
            <person name="Roest Crollius H."/>
            <person name="Montfort J."/>
            <person name="Robinson-Rechavi M."/>
            <person name="Bucao C."/>
            <person name="Bouchez O."/>
            <person name="Gislard M."/>
            <person name="Lluch J."/>
            <person name="Milhes M."/>
            <person name="Lampietro C."/>
            <person name="Lopez Roques C."/>
            <person name="Donnadieu C."/>
            <person name="Braasch I."/>
            <person name="Desvignes T."/>
            <person name="Postlethwait J."/>
            <person name="Bobe J."/>
            <person name="Wedekind C."/>
            <person name="Guiguen Y."/>
        </authorList>
    </citation>
    <scope>NUCLEOTIDE SEQUENCE [LARGE SCALE GENOMIC DNA]</scope>
    <source>
        <strain evidence="2">Cs_M1</strain>
        <tissue evidence="2">Blood</tissue>
    </source>
</reference>
<evidence type="ECO:0000313" key="3">
    <source>
        <dbReference type="Proteomes" id="UP001356427"/>
    </source>
</evidence>
<protein>
    <submittedName>
        <fullName evidence="2">Uncharacterized protein</fullName>
    </submittedName>
</protein>
<accession>A0AAN8ND77</accession>
<sequence>MKRAEQLADYQRQAGYLGIATSLSAMDRSPSKMERPSSRTSPGKSPSPGSTNHHHHHSARASSAIATTTTPLPRHSSAAAARAAWS</sequence>
<evidence type="ECO:0000256" key="1">
    <source>
        <dbReference type="SAM" id="MobiDB-lite"/>
    </source>
</evidence>
<dbReference type="EMBL" id="JAGTTL010000003">
    <property type="protein sequence ID" value="KAK6325051.1"/>
    <property type="molecule type" value="Genomic_DNA"/>
</dbReference>
<gene>
    <name evidence="2" type="ORF">J4Q44_G00043930</name>
</gene>
<name>A0AAN8ND77_9TELE</name>
<comment type="caution">
    <text evidence="2">The sequence shown here is derived from an EMBL/GenBank/DDBJ whole genome shotgun (WGS) entry which is preliminary data.</text>
</comment>
<feature type="compositionally biased region" description="Low complexity" evidence="1">
    <location>
        <begin position="60"/>
        <end position="86"/>
    </location>
</feature>
<organism evidence="2 3">
    <name type="scientific">Coregonus suidteri</name>
    <dbReference type="NCBI Taxonomy" id="861788"/>
    <lineage>
        <taxon>Eukaryota</taxon>
        <taxon>Metazoa</taxon>
        <taxon>Chordata</taxon>
        <taxon>Craniata</taxon>
        <taxon>Vertebrata</taxon>
        <taxon>Euteleostomi</taxon>
        <taxon>Actinopterygii</taxon>
        <taxon>Neopterygii</taxon>
        <taxon>Teleostei</taxon>
        <taxon>Protacanthopterygii</taxon>
        <taxon>Salmoniformes</taxon>
        <taxon>Salmonidae</taxon>
        <taxon>Coregoninae</taxon>
        <taxon>Coregonus</taxon>
    </lineage>
</organism>